<keyword evidence="2" id="KW-1133">Transmembrane helix</keyword>
<dbReference type="Pfam" id="PF09842">
    <property type="entry name" value="DUF2069"/>
    <property type="match status" value="1"/>
</dbReference>
<proteinExistence type="predicted"/>
<dbReference type="RefSeq" id="WP_322521908.1">
    <property type="nucleotide sequence ID" value="NZ_CP140153.1"/>
</dbReference>
<keyword evidence="2" id="KW-0812">Transmembrane</keyword>
<feature type="region of interest" description="Disordered" evidence="1">
    <location>
        <begin position="130"/>
        <end position="155"/>
    </location>
</feature>
<feature type="transmembrane region" description="Helical" evidence="2">
    <location>
        <begin position="12"/>
        <end position="34"/>
    </location>
</feature>
<sequence>MLAGHTSEGLPIWPLHVMLLGLLGVVAGYIGLWFAGQAEIRPTGLTTILMLLPAIVVLPGLWRGHYKTMIWAALVALFYLLISATDAWAVAADRGWHVLIAAASTLAFLAAWWHSIKRRRFLKARNNAAQGMARDMARDPDPDPDPEQASPKPED</sequence>
<gene>
    <name evidence="3" type="ORF">SR882_03190</name>
</gene>
<dbReference type="InterPro" id="IPR018643">
    <property type="entry name" value="DUF2069_membrane"/>
</dbReference>
<dbReference type="Proteomes" id="UP001327459">
    <property type="component" value="Chromosome"/>
</dbReference>
<dbReference type="EMBL" id="CP140153">
    <property type="protein sequence ID" value="WQH16923.1"/>
    <property type="molecule type" value="Genomic_DNA"/>
</dbReference>
<keyword evidence="4" id="KW-1185">Reference proteome</keyword>
<feature type="transmembrane region" description="Helical" evidence="2">
    <location>
        <begin position="69"/>
        <end position="90"/>
    </location>
</feature>
<evidence type="ECO:0000256" key="2">
    <source>
        <dbReference type="SAM" id="Phobius"/>
    </source>
</evidence>
<evidence type="ECO:0000256" key="1">
    <source>
        <dbReference type="SAM" id="MobiDB-lite"/>
    </source>
</evidence>
<feature type="transmembrane region" description="Helical" evidence="2">
    <location>
        <begin position="96"/>
        <end position="116"/>
    </location>
</feature>
<evidence type="ECO:0000313" key="3">
    <source>
        <dbReference type="EMBL" id="WQH16923.1"/>
    </source>
</evidence>
<organism evidence="3 4">
    <name type="scientific">Guyparkeria halophila</name>
    <dbReference type="NCBI Taxonomy" id="47960"/>
    <lineage>
        <taxon>Bacteria</taxon>
        <taxon>Pseudomonadati</taxon>
        <taxon>Pseudomonadota</taxon>
        <taxon>Gammaproteobacteria</taxon>
        <taxon>Chromatiales</taxon>
        <taxon>Thioalkalibacteraceae</taxon>
        <taxon>Guyparkeria</taxon>
    </lineage>
</organism>
<name>A0ABZ0YYY1_9GAMM</name>
<feature type="transmembrane region" description="Helical" evidence="2">
    <location>
        <begin position="40"/>
        <end position="62"/>
    </location>
</feature>
<accession>A0ABZ0YYY1</accession>
<reference evidence="3 4" key="1">
    <citation type="submission" date="2023-11" db="EMBL/GenBank/DDBJ databases">
        <title>MicrobeMod: A computational toolkit for identifying prokaryotic methylation and restriction-modification with nanopore sequencing.</title>
        <authorList>
            <person name="Crits-Christoph A."/>
            <person name="Kang S.C."/>
            <person name="Lee H."/>
            <person name="Ostrov N."/>
        </authorList>
    </citation>
    <scope>NUCLEOTIDE SEQUENCE [LARGE SCALE GENOMIC DNA]</scope>
    <source>
        <strain evidence="3 4">ATCC 49870</strain>
    </source>
</reference>
<evidence type="ECO:0000313" key="4">
    <source>
        <dbReference type="Proteomes" id="UP001327459"/>
    </source>
</evidence>
<protein>
    <submittedName>
        <fullName evidence="3">DUF2069 domain-containing protein</fullName>
    </submittedName>
</protein>
<keyword evidence="2" id="KW-0472">Membrane</keyword>